<name>A0A0K2CZZ8_9CAUD</name>
<protein>
    <submittedName>
        <fullName evidence="1">Uncharacterized protein</fullName>
    </submittedName>
</protein>
<proteinExistence type="predicted"/>
<sequence>MHKRLQIGKLNMWSLPEDWIRDNYIVGTTDNTHEGMEVFVRGYDGVDEVLFPHSVLAVRETTIVSIETNKQSVIPLSERGSAERSQWYIKKKFKN</sequence>
<reference evidence="1 2" key="1">
    <citation type="journal article" date="2015" name="Genome Announc.">
        <title>Complete Genome Sequence of Bacillus cereus Group Phage TsarBomba.</title>
        <authorList>
            <person name="Erill I."/>
            <person name="Caruso S.M."/>
        </authorList>
    </citation>
    <scope>NUCLEOTIDE SEQUENCE [LARGE SCALE GENOMIC DNA]</scope>
</reference>
<dbReference type="OrthoDB" id="28009at10239"/>
<dbReference type="EMBL" id="KT224359">
    <property type="protein sequence ID" value="ALA13048.1"/>
    <property type="molecule type" value="Genomic_DNA"/>
</dbReference>
<dbReference type="GeneID" id="26633259"/>
<keyword evidence="2" id="KW-1185">Reference proteome</keyword>
<gene>
    <name evidence="1" type="ORF">TSARBOMBA_139</name>
</gene>
<dbReference type="RefSeq" id="YP_009206954.1">
    <property type="nucleotide sequence ID" value="NC_028890.1"/>
</dbReference>
<evidence type="ECO:0000313" key="1">
    <source>
        <dbReference type="EMBL" id="ALA13048.1"/>
    </source>
</evidence>
<accession>A0A0K2CZZ8</accession>
<dbReference type="KEGG" id="vg:26633259"/>
<dbReference type="Proteomes" id="UP000204602">
    <property type="component" value="Segment"/>
</dbReference>
<evidence type="ECO:0000313" key="2">
    <source>
        <dbReference type="Proteomes" id="UP000204602"/>
    </source>
</evidence>
<organism evidence="1 2">
    <name type="scientific">Bacillus phage TsarBomba</name>
    <dbReference type="NCBI Taxonomy" id="1690456"/>
    <lineage>
        <taxon>Viruses</taxon>
        <taxon>Duplodnaviria</taxon>
        <taxon>Heunggongvirae</taxon>
        <taxon>Uroviricota</taxon>
        <taxon>Caudoviricetes</taxon>
        <taxon>Herelleviridae</taxon>
        <taxon>Bastillevirinae</taxon>
        <taxon>Tsarbombavirus</taxon>
        <taxon>Tsarbombavirus tsarbomba</taxon>
    </lineage>
</organism>